<accession>A0A0F3GJ10</accession>
<reference evidence="1 2" key="1">
    <citation type="submission" date="2015-02" db="EMBL/GenBank/DDBJ databases">
        <title>Single-cell genomics of uncultivated deep-branching MTB reveals a conserved set of magnetosome genes.</title>
        <authorList>
            <person name="Kolinko S."/>
            <person name="Richter M."/>
            <person name="Glockner F.O."/>
            <person name="Brachmann A."/>
            <person name="Schuler D."/>
        </authorList>
    </citation>
    <scope>NUCLEOTIDE SEQUENCE [LARGE SCALE GENOMIC DNA]</scope>
    <source>
        <strain evidence="1">TM-1</strain>
    </source>
</reference>
<gene>
    <name evidence="1" type="ORF">MBAV_006006</name>
</gene>
<protein>
    <submittedName>
        <fullName evidence="1">Uncharacterized protein</fullName>
    </submittedName>
</protein>
<dbReference type="EMBL" id="LACI01002554">
    <property type="protein sequence ID" value="KJU81802.1"/>
    <property type="molecule type" value="Genomic_DNA"/>
</dbReference>
<organism evidence="1 2">
    <name type="scientific">Candidatus Magnetobacterium bavaricum</name>
    <dbReference type="NCBI Taxonomy" id="29290"/>
    <lineage>
        <taxon>Bacteria</taxon>
        <taxon>Pseudomonadati</taxon>
        <taxon>Nitrospirota</taxon>
        <taxon>Thermodesulfovibrionia</taxon>
        <taxon>Thermodesulfovibrionales</taxon>
        <taxon>Candidatus Magnetobacteriaceae</taxon>
        <taxon>Candidatus Magnetobacterium</taxon>
    </lineage>
</organism>
<comment type="caution">
    <text evidence="1">The sequence shown here is derived from an EMBL/GenBank/DDBJ whole genome shotgun (WGS) entry which is preliminary data.</text>
</comment>
<dbReference type="AlphaFoldDB" id="A0A0F3GJ10"/>
<name>A0A0F3GJ10_9BACT</name>
<evidence type="ECO:0000313" key="1">
    <source>
        <dbReference type="EMBL" id="KJU81802.1"/>
    </source>
</evidence>
<dbReference type="Proteomes" id="UP000033423">
    <property type="component" value="Unassembled WGS sequence"/>
</dbReference>
<keyword evidence="2" id="KW-1185">Reference proteome</keyword>
<proteinExistence type="predicted"/>
<sequence>MLILRHRLVRGQLLKPPFVVVVQPRLVIVDKHRRRDVHRINQHQTLLYTTLTQTPLHVRCDVLKCPPCGHLIP</sequence>
<evidence type="ECO:0000313" key="2">
    <source>
        <dbReference type="Proteomes" id="UP000033423"/>
    </source>
</evidence>